<dbReference type="RefSeq" id="WP_174140105.1">
    <property type="nucleotide sequence ID" value="NZ_JABUFE010000026.1"/>
</dbReference>
<gene>
    <name evidence="1" type="ORF">HRQ87_19415</name>
</gene>
<dbReference type="EMBL" id="JABUFE010000026">
    <property type="protein sequence ID" value="NSX56953.1"/>
    <property type="molecule type" value="Genomic_DNA"/>
</dbReference>
<accession>A0ABX2J160</accession>
<sequence>MDPRSSKSFSTEFADAQNGHARFGLAAVVDRVQLQAILLRTYRGTVARPL</sequence>
<reference evidence="1 2" key="1">
    <citation type="submission" date="2020-06" db="EMBL/GenBank/DDBJ databases">
        <title>Sulfitobacter algicola sp. nov., isolated from green algae.</title>
        <authorList>
            <person name="Wang C."/>
        </authorList>
    </citation>
    <scope>NUCLEOTIDE SEQUENCE [LARGE SCALE GENOMIC DNA]</scope>
    <source>
        <strain evidence="1 2">1151</strain>
    </source>
</reference>
<evidence type="ECO:0000313" key="1">
    <source>
        <dbReference type="EMBL" id="NSX56953.1"/>
    </source>
</evidence>
<proteinExistence type="predicted"/>
<comment type="caution">
    <text evidence="1">The sequence shown here is derived from an EMBL/GenBank/DDBJ whole genome shotgun (WGS) entry which is preliminary data.</text>
</comment>
<name>A0ABX2J160_9RHOB</name>
<dbReference type="Proteomes" id="UP000777935">
    <property type="component" value="Unassembled WGS sequence"/>
</dbReference>
<keyword evidence="2" id="KW-1185">Reference proteome</keyword>
<evidence type="ECO:0000313" key="2">
    <source>
        <dbReference type="Proteomes" id="UP000777935"/>
    </source>
</evidence>
<evidence type="ECO:0008006" key="3">
    <source>
        <dbReference type="Google" id="ProtNLM"/>
    </source>
</evidence>
<protein>
    <recommendedName>
        <fullName evidence="3">Transposase</fullName>
    </recommendedName>
</protein>
<organism evidence="1 2">
    <name type="scientific">Parasulfitobacter algicola</name>
    <dbReference type="NCBI Taxonomy" id="2614809"/>
    <lineage>
        <taxon>Bacteria</taxon>
        <taxon>Pseudomonadati</taxon>
        <taxon>Pseudomonadota</taxon>
        <taxon>Alphaproteobacteria</taxon>
        <taxon>Rhodobacterales</taxon>
        <taxon>Roseobacteraceae</taxon>
        <taxon>Parasulfitobacter</taxon>
    </lineage>
</organism>